<keyword evidence="1" id="KW-0472">Membrane</keyword>
<accession>A0A0E9X973</accession>
<dbReference type="EMBL" id="GBXM01010349">
    <property type="protein sequence ID" value="JAH98228.1"/>
    <property type="molecule type" value="Transcribed_RNA"/>
</dbReference>
<proteinExistence type="predicted"/>
<organism evidence="2">
    <name type="scientific">Anguilla anguilla</name>
    <name type="common">European freshwater eel</name>
    <name type="synonym">Muraena anguilla</name>
    <dbReference type="NCBI Taxonomy" id="7936"/>
    <lineage>
        <taxon>Eukaryota</taxon>
        <taxon>Metazoa</taxon>
        <taxon>Chordata</taxon>
        <taxon>Craniata</taxon>
        <taxon>Vertebrata</taxon>
        <taxon>Euteleostomi</taxon>
        <taxon>Actinopterygii</taxon>
        <taxon>Neopterygii</taxon>
        <taxon>Teleostei</taxon>
        <taxon>Anguilliformes</taxon>
        <taxon>Anguillidae</taxon>
        <taxon>Anguilla</taxon>
    </lineage>
</organism>
<feature type="transmembrane region" description="Helical" evidence="1">
    <location>
        <begin position="15"/>
        <end position="39"/>
    </location>
</feature>
<sequence length="80" mass="9658">MQQGWWEKVYIHTQLIFWLFNAIACCMNLASILLILFLPNIAVWKHLSRRVLFHTATSLCFYPLNFYWKQLSMEKLKPTH</sequence>
<reference evidence="2" key="2">
    <citation type="journal article" date="2015" name="Fish Shellfish Immunol.">
        <title>Early steps in the European eel (Anguilla anguilla)-Vibrio vulnificus interaction in the gills: Role of the RtxA13 toxin.</title>
        <authorList>
            <person name="Callol A."/>
            <person name="Pajuelo D."/>
            <person name="Ebbesson L."/>
            <person name="Teles M."/>
            <person name="MacKenzie S."/>
            <person name="Amaro C."/>
        </authorList>
    </citation>
    <scope>NUCLEOTIDE SEQUENCE</scope>
</reference>
<name>A0A0E9X973_ANGAN</name>
<keyword evidence="1" id="KW-1133">Transmembrane helix</keyword>
<feature type="transmembrane region" description="Helical" evidence="1">
    <location>
        <begin position="51"/>
        <end position="68"/>
    </location>
</feature>
<protein>
    <submittedName>
        <fullName evidence="2">Uncharacterized protein</fullName>
    </submittedName>
</protein>
<dbReference type="AlphaFoldDB" id="A0A0E9X973"/>
<keyword evidence="1" id="KW-0812">Transmembrane</keyword>
<reference evidence="2" key="1">
    <citation type="submission" date="2014-11" db="EMBL/GenBank/DDBJ databases">
        <authorList>
            <person name="Amaro Gonzalez C."/>
        </authorList>
    </citation>
    <scope>NUCLEOTIDE SEQUENCE</scope>
</reference>
<evidence type="ECO:0000256" key="1">
    <source>
        <dbReference type="SAM" id="Phobius"/>
    </source>
</evidence>
<evidence type="ECO:0000313" key="2">
    <source>
        <dbReference type="EMBL" id="JAH98228.1"/>
    </source>
</evidence>